<dbReference type="PANTHER" id="PTHR24180:SF45">
    <property type="entry name" value="POLY [ADP-RIBOSE] POLYMERASE TANKYRASE"/>
    <property type="match status" value="1"/>
</dbReference>
<evidence type="ECO:0000256" key="1">
    <source>
        <dbReference type="ARBA" id="ARBA00022737"/>
    </source>
</evidence>
<dbReference type="STRING" id="43700.ENSMALP00000018675"/>
<proteinExistence type="predicted"/>
<dbReference type="AlphaFoldDB" id="A0A3Q3JPU4"/>
<dbReference type="PANTHER" id="PTHR24180">
    <property type="entry name" value="CYCLIN-DEPENDENT KINASE INHIBITOR 2C-RELATED"/>
    <property type="match status" value="1"/>
</dbReference>
<dbReference type="InterPro" id="IPR051637">
    <property type="entry name" value="Ank_repeat_dom-contain_49"/>
</dbReference>
<dbReference type="PROSITE" id="PS50297">
    <property type="entry name" value="ANK_REP_REGION"/>
    <property type="match status" value="1"/>
</dbReference>
<dbReference type="InterPro" id="IPR036770">
    <property type="entry name" value="Ankyrin_rpt-contain_sf"/>
</dbReference>
<dbReference type="SMART" id="SM00248">
    <property type="entry name" value="ANK"/>
    <property type="match status" value="1"/>
</dbReference>
<reference evidence="4" key="1">
    <citation type="submission" date="2025-08" db="UniProtKB">
        <authorList>
            <consortium name="Ensembl"/>
        </authorList>
    </citation>
    <scope>IDENTIFICATION</scope>
</reference>
<organism evidence="4 5">
    <name type="scientific">Monopterus albus</name>
    <name type="common">Swamp eel</name>
    <dbReference type="NCBI Taxonomy" id="43700"/>
    <lineage>
        <taxon>Eukaryota</taxon>
        <taxon>Metazoa</taxon>
        <taxon>Chordata</taxon>
        <taxon>Craniata</taxon>
        <taxon>Vertebrata</taxon>
        <taxon>Euteleostomi</taxon>
        <taxon>Actinopterygii</taxon>
        <taxon>Neopterygii</taxon>
        <taxon>Teleostei</taxon>
        <taxon>Neoteleostei</taxon>
        <taxon>Acanthomorphata</taxon>
        <taxon>Anabantaria</taxon>
        <taxon>Synbranchiformes</taxon>
        <taxon>Synbranchidae</taxon>
        <taxon>Monopterus</taxon>
    </lineage>
</organism>
<reference evidence="4" key="2">
    <citation type="submission" date="2025-09" db="UniProtKB">
        <authorList>
            <consortium name="Ensembl"/>
        </authorList>
    </citation>
    <scope>IDENTIFICATION</scope>
</reference>
<keyword evidence="2 3" id="KW-0040">ANK repeat</keyword>
<sequence length="101" mass="11146">MARDSELVWLEVCLVRCATDRNDKQGYTPLHAAAASGHIEIVKYLLRMGAEIILTCFLLSVFPVGHVEVVKLLVSRSADKSCKDKQGYTPLHAAAAMSRFL</sequence>
<evidence type="ECO:0000313" key="4">
    <source>
        <dbReference type="Ensembl" id="ENSMALP00000018675.1"/>
    </source>
</evidence>
<keyword evidence="5" id="KW-1185">Reference proteome</keyword>
<dbReference type="Gene3D" id="1.25.40.20">
    <property type="entry name" value="Ankyrin repeat-containing domain"/>
    <property type="match status" value="2"/>
</dbReference>
<protein>
    <submittedName>
        <fullName evidence="4">Uncharacterized protein</fullName>
    </submittedName>
</protein>
<dbReference type="PROSITE" id="PS50088">
    <property type="entry name" value="ANK_REPEAT"/>
    <property type="match status" value="1"/>
</dbReference>
<dbReference type="SUPFAM" id="SSF48403">
    <property type="entry name" value="Ankyrin repeat"/>
    <property type="match status" value="1"/>
</dbReference>
<keyword evidence="1" id="KW-0677">Repeat</keyword>
<feature type="repeat" description="ANK" evidence="3">
    <location>
        <begin position="25"/>
        <end position="52"/>
    </location>
</feature>
<dbReference type="Pfam" id="PF00023">
    <property type="entry name" value="Ank"/>
    <property type="match status" value="1"/>
</dbReference>
<dbReference type="InterPro" id="IPR002110">
    <property type="entry name" value="Ankyrin_rpt"/>
</dbReference>
<name>A0A3Q3JPU4_MONAL</name>
<evidence type="ECO:0000256" key="2">
    <source>
        <dbReference type="ARBA" id="ARBA00023043"/>
    </source>
</evidence>
<evidence type="ECO:0000256" key="3">
    <source>
        <dbReference type="PROSITE-ProRule" id="PRU00023"/>
    </source>
</evidence>
<dbReference type="Ensembl" id="ENSMALT00000019038.1">
    <property type="protein sequence ID" value="ENSMALP00000018675.1"/>
    <property type="gene ID" value="ENSMALG00000013019.1"/>
</dbReference>
<dbReference type="Pfam" id="PF13637">
    <property type="entry name" value="Ank_4"/>
    <property type="match status" value="1"/>
</dbReference>
<evidence type="ECO:0000313" key="5">
    <source>
        <dbReference type="Proteomes" id="UP000261600"/>
    </source>
</evidence>
<dbReference type="PRINTS" id="PR01415">
    <property type="entry name" value="ANKYRIN"/>
</dbReference>
<accession>A0A3Q3JPU4</accession>
<dbReference type="Proteomes" id="UP000261600">
    <property type="component" value="Unplaced"/>
</dbReference>